<dbReference type="InterPro" id="IPR001810">
    <property type="entry name" value="F-box_dom"/>
</dbReference>
<dbReference type="Proteomes" id="UP000887574">
    <property type="component" value="Unplaced"/>
</dbReference>
<dbReference type="InterPro" id="IPR036047">
    <property type="entry name" value="F-box-like_dom_sf"/>
</dbReference>
<evidence type="ECO:0000313" key="2">
    <source>
        <dbReference type="Proteomes" id="UP000887574"/>
    </source>
</evidence>
<protein>
    <submittedName>
        <fullName evidence="3">F-box domain-containing protein</fullName>
    </submittedName>
</protein>
<keyword evidence="2" id="KW-1185">Reference proteome</keyword>
<dbReference type="Pfam" id="PF00646">
    <property type="entry name" value="F-box"/>
    <property type="match status" value="1"/>
</dbReference>
<proteinExistence type="predicted"/>
<reference evidence="3" key="1">
    <citation type="submission" date="2022-11" db="UniProtKB">
        <authorList>
            <consortium name="WormBaseParasite"/>
        </authorList>
    </citation>
    <scope>IDENTIFICATION</scope>
</reference>
<accession>A0A915CK74</accession>
<evidence type="ECO:0000313" key="3">
    <source>
        <dbReference type="WBParaSite" id="jg10020"/>
    </source>
</evidence>
<name>A0A915CK74_9BILA</name>
<evidence type="ECO:0000259" key="1">
    <source>
        <dbReference type="PROSITE" id="PS50181"/>
    </source>
</evidence>
<feature type="domain" description="F-box" evidence="1">
    <location>
        <begin position="1"/>
        <end position="47"/>
    </location>
</feature>
<dbReference type="WBParaSite" id="jg10020">
    <property type="protein sequence ID" value="jg10020"/>
    <property type="gene ID" value="jg10020"/>
</dbReference>
<organism evidence="2 3">
    <name type="scientific">Ditylenchus dipsaci</name>
    <dbReference type="NCBI Taxonomy" id="166011"/>
    <lineage>
        <taxon>Eukaryota</taxon>
        <taxon>Metazoa</taxon>
        <taxon>Ecdysozoa</taxon>
        <taxon>Nematoda</taxon>
        <taxon>Chromadorea</taxon>
        <taxon>Rhabditida</taxon>
        <taxon>Tylenchina</taxon>
        <taxon>Tylenchomorpha</taxon>
        <taxon>Sphaerularioidea</taxon>
        <taxon>Anguinidae</taxon>
        <taxon>Anguininae</taxon>
        <taxon>Ditylenchus</taxon>
    </lineage>
</organism>
<dbReference type="SUPFAM" id="SSF81383">
    <property type="entry name" value="F-box domain"/>
    <property type="match status" value="1"/>
</dbReference>
<dbReference type="PROSITE" id="PS50181">
    <property type="entry name" value="FBOX"/>
    <property type="match status" value="1"/>
</dbReference>
<sequence>MLPTEILADVIRMIPFKSLPALSTVSSKFNKIICSCFSKEDRVFASLYSQMNNGVDPFRVVKVLCKHNHGRLSDLMHWFVLFT</sequence>
<dbReference type="AlphaFoldDB" id="A0A915CK74"/>
<dbReference type="SMART" id="SM00256">
    <property type="entry name" value="FBOX"/>
    <property type="match status" value="1"/>
</dbReference>